<dbReference type="GO" id="GO:0016787">
    <property type="term" value="F:hydrolase activity"/>
    <property type="evidence" value="ECO:0007669"/>
    <property type="project" value="UniProtKB-KW"/>
</dbReference>
<dbReference type="Gene3D" id="3.40.50.1820">
    <property type="entry name" value="alpha/beta hydrolase"/>
    <property type="match status" value="1"/>
</dbReference>
<sequence length="287" mass="31995">MKKKTVLWTLAILLLVAAGGFGLYRANLQVDSHKYRVTPTATVFFHGWGSSYHAEEQMANYLEQVHATNKIIRAEVAKNGQVAFYGQLGKKAKNAVVEVNLENNRSVNGGSSDIASGYRRSSRYVYDVLHALNKQFGVTSVNLVGHSMGNLQIAYYLKNYQNQSQLPQVKKVVSIAGHYNGFLGEPNAPKKVTFNKEGLPSKISNGYRGLLKLHQTYPKTIRVLNIYGDIGNGTDGSVAVQSAQSYRYLASRAKSYREVKITKHAQHSQLHENKQVDRLLAQFLYGK</sequence>
<dbReference type="SUPFAM" id="SSF53474">
    <property type="entry name" value="alpha/beta-Hydrolases"/>
    <property type="match status" value="1"/>
</dbReference>
<dbReference type="RefSeq" id="WP_212781089.1">
    <property type="nucleotide sequence ID" value="NZ_BMAY01000009.1"/>
</dbReference>
<dbReference type="EMBL" id="BMAY01000009">
    <property type="protein sequence ID" value="GFZ27398.1"/>
    <property type="molecule type" value="Genomic_DNA"/>
</dbReference>
<comment type="caution">
    <text evidence="1">The sequence shown here is derived from an EMBL/GenBank/DDBJ whole genome shotgun (WGS) entry which is preliminary data.</text>
</comment>
<evidence type="ECO:0000313" key="2">
    <source>
        <dbReference type="Proteomes" id="UP000677218"/>
    </source>
</evidence>
<dbReference type="AlphaFoldDB" id="A0A916QJ23"/>
<dbReference type="InterPro" id="IPR010315">
    <property type="entry name" value="DUF915_hydro-like"/>
</dbReference>
<evidence type="ECO:0000313" key="1">
    <source>
        <dbReference type="EMBL" id="GFZ27398.1"/>
    </source>
</evidence>
<protein>
    <submittedName>
        <fullName evidence="1">Alpha/beta hydrolase</fullName>
    </submittedName>
</protein>
<keyword evidence="2" id="KW-1185">Reference proteome</keyword>
<dbReference type="Proteomes" id="UP000677218">
    <property type="component" value="Unassembled WGS sequence"/>
</dbReference>
<keyword evidence="1" id="KW-0378">Hydrolase</keyword>
<dbReference type="Pfam" id="PF06028">
    <property type="entry name" value="DUF915"/>
    <property type="match status" value="1"/>
</dbReference>
<name>A0A916QJ23_9LACO</name>
<proteinExistence type="predicted"/>
<dbReference type="InterPro" id="IPR029058">
    <property type="entry name" value="AB_hydrolase_fold"/>
</dbReference>
<organism evidence="1 2">
    <name type="scientific">Lactobacillus corticis</name>
    <dbReference type="NCBI Taxonomy" id="2201249"/>
    <lineage>
        <taxon>Bacteria</taxon>
        <taxon>Bacillati</taxon>
        <taxon>Bacillota</taxon>
        <taxon>Bacilli</taxon>
        <taxon>Lactobacillales</taxon>
        <taxon>Lactobacillaceae</taxon>
        <taxon>Lactobacillus</taxon>
    </lineage>
</organism>
<gene>
    <name evidence="1" type="ORF">LCB40_12780</name>
</gene>
<accession>A0A916QJ23</accession>
<reference evidence="1" key="1">
    <citation type="submission" date="2020-08" db="EMBL/GenBank/DDBJ databases">
        <title>Taxonomic study for Lactobacillus species isolated from hardwood bark.</title>
        <authorList>
            <person name="Tohno M."/>
            <person name="Tanizawa Y."/>
        </authorList>
    </citation>
    <scope>NUCLEOTIDE SEQUENCE</scope>
    <source>
        <strain evidence="1">B40</strain>
    </source>
</reference>